<feature type="domain" description="Isochorismatase-like" evidence="3">
    <location>
        <begin position="39"/>
        <end position="192"/>
    </location>
</feature>
<evidence type="ECO:0000259" key="3">
    <source>
        <dbReference type="Pfam" id="PF00857"/>
    </source>
</evidence>
<dbReference type="InterPro" id="IPR053152">
    <property type="entry name" value="Hydrolase_YcaC-like"/>
</dbReference>
<organism evidence="4 5">
    <name type="scientific">Colletotrichum cuscutae</name>
    <dbReference type="NCBI Taxonomy" id="1209917"/>
    <lineage>
        <taxon>Eukaryota</taxon>
        <taxon>Fungi</taxon>
        <taxon>Dikarya</taxon>
        <taxon>Ascomycota</taxon>
        <taxon>Pezizomycotina</taxon>
        <taxon>Sordariomycetes</taxon>
        <taxon>Hypocreomycetidae</taxon>
        <taxon>Glomerellales</taxon>
        <taxon>Glomerellaceae</taxon>
        <taxon>Colletotrichum</taxon>
        <taxon>Colletotrichum acutatum species complex</taxon>
    </lineage>
</organism>
<comment type="caution">
    <text evidence="4">The sequence shown here is derived from an EMBL/GenBank/DDBJ whole genome shotgun (WGS) entry which is preliminary data.</text>
</comment>
<reference evidence="4" key="1">
    <citation type="submission" date="2016-11" db="EMBL/GenBank/DDBJ databases">
        <title>The genome sequence of Colletotrichum cuscutae.</title>
        <authorList>
            <person name="Baroncelli R."/>
        </authorList>
    </citation>
    <scope>NUCLEOTIDE SEQUENCE</scope>
    <source>
        <strain evidence="4">IMI 304802</strain>
    </source>
</reference>
<gene>
    <name evidence="4" type="ORF">CCUS01_04395</name>
</gene>
<dbReference type="EMBL" id="MPDP01000101">
    <property type="protein sequence ID" value="KAK1481283.1"/>
    <property type="molecule type" value="Genomic_DNA"/>
</dbReference>
<evidence type="ECO:0000256" key="1">
    <source>
        <dbReference type="ARBA" id="ARBA00006336"/>
    </source>
</evidence>
<dbReference type="AlphaFoldDB" id="A0AAI9VF84"/>
<proteinExistence type="inferred from homology"/>
<keyword evidence="5" id="KW-1185">Reference proteome</keyword>
<dbReference type="SUPFAM" id="SSF52499">
    <property type="entry name" value="Isochorismatase-like hydrolases"/>
    <property type="match status" value="1"/>
</dbReference>
<comment type="similarity">
    <text evidence="1">Belongs to the isochorismatase family.</text>
</comment>
<evidence type="ECO:0000313" key="5">
    <source>
        <dbReference type="Proteomes" id="UP001239213"/>
    </source>
</evidence>
<dbReference type="Gene3D" id="3.40.50.850">
    <property type="entry name" value="Isochorismatase-like"/>
    <property type="match status" value="1"/>
</dbReference>
<dbReference type="PANTHER" id="PTHR43559">
    <property type="entry name" value="HYDROLASE YCAC-RELATED"/>
    <property type="match status" value="1"/>
</dbReference>
<dbReference type="PANTHER" id="PTHR43559:SF3">
    <property type="entry name" value="HYDROLASE YCAC-RELATED"/>
    <property type="match status" value="1"/>
</dbReference>
<accession>A0AAI9VF84</accession>
<dbReference type="InterPro" id="IPR036380">
    <property type="entry name" value="Isochorismatase-like_sf"/>
</dbReference>
<dbReference type="Pfam" id="PF00857">
    <property type="entry name" value="Isochorismatase"/>
    <property type="match status" value="1"/>
</dbReference>
<evidence type="ECO:0000256" key="2">
    <source>
        <dbReference type="SAM" id="SignalP"/>
    </source>
</evidence>
<sequence length="249" mass="27099">MKFSMTVAVSALFSAVANADALLTRAKAVPWERLNKNDSMLLVVDMQEGLFNLARDFDPTLYRNSMLAHSSLAKVFDLPVVLTTSAETGTGPNGPLPQEILDMHPTAPLIKRNGEVDAWDNSDFRDAVRAANKSQIILAGIVTDVCTTFLALSLRAEGYSVWANVEASGTTTELIRDVSNDRMAAAGVQVVSLFSISLDLMRDWRNTPGALELFSWLDTYYPAYGYIARGHRAAVTNGSVTPAQETLPL</sequence>
<name>A0AAI9VF84_9PEZI</name>
<feature type="signal peptide" evidence="2">
    <location>
        <begin position="1"/>
        <end position="19"/>
    </location>
</feature>
<keyword evidence="2" id="KW-0732">Signal</keyword>
<protein>
    <submittedName>
        <fullName evidence="4">Isochorismatase</fullName>
    </submittedName>
</protein>
<dbReference type="InterPro" id="IPR000868">
    <property type="entry name" value="Isochorismatase-like_dom"/>
</dbReference>
<dbReference type="Proteomes" id="UP001239213">
    <property type="component" value="Unassembled WGS sequence"/>
</dbReference>
<evidence type="ECO:0000313" key="4">
    <source>
        <dbReference type="EMBL" id="KAK1481283.1"/>
    </source>
</evidence>
<feature type="chain" id="PRO_5042553525" evidence="2">
    <location>
        <begin position="20"/>
        <end position="249"/>
    </location>
</feature>